<name>A0A135P6E5_9HYPH</name>
<comment type="caution">
    <text evidence="2">The sequence shown here is derived from an EMBL/GenBank/DDBJ whole genome shotgun (WGS) entry which is preliminary data.</text>
</comment>
<evidence type="ECO:0000256" key="1">
    <source>
        <dbReference type="SAM" id="MobiDB-lite"/>
    </source>
</evidence>
<dbReference type="Proteomes" id="UP000070498">
    <property type="component" value="Unassembled WGS sequence"/>
</dbReference>
<evidence type="ECO:0000313" key="3">
    <source>
        <dbReference type="Proteomes" id="UP000070498"/>
    </source>
</evidence>
<organism evidence="2 3">
    <name type="scientific">Agrobacterium bohemicum</name>
    <dbReference type="NCBI Taxonomy" id="2052828"/>
    <lineage>
        <taxon>Bacteria</taxon>
        <taxon>Pseudomonadati</taxon>
        <taxon>Pseudomonadota</taxon>
        <taxon>Alphaproteobacteria</taxon>
        <taxon>Hyphomicrobiales</taxon>
        <taxon>Rhizobiaceae</taxon>
        <taxon>Rhizobium/Agrobacterium group</taxon>
        <taxon>Agrobacterium</taxon>
    </lineage>
</organism>
<protein>
    <submittedName>
        <fullName evidence="2">Uncharacterized protein</fullName>
    </submittedName>
</protein>
<evidence type="ECO:0000313" key="2">
    <source>
        <dbReference type="EMBL" id="KXG86956.1"/>
    </source>
</evidence>
<dbReference type="EMBL" id="LNUW01000012">
    <property type="protein sequence ID" value="KXG86956.1"/>
    <property type="molecule type" value="Genomic_DNA"/>
</dbReference>
<gene>
    <name evidence="2" type="ORF">ATO67_21950</name>
</gene>
<accession>A0A135P6E5</accession>
<sequence length="109" mass="11988">MPDKTKKIYHALVEGAQAGLTDKALYQHVVEECRKATSKKIVKASLLALSDPDLKDSNILHTIYALAIKHRLDPSSMDDIDEPDTVAIKAPKKGKRSSRKAVGDQVSTY</sequence>
<dbReference type="AlphaFoldDB" id="A0A135P6E5"/>
<feature type="compositionally biased region" description="Basic residues" evidence="1">
    <location>
        <begin position="90"/>
        <end position="99"/>
    </location>
</feature>
<dbReference type="RefSeq" id="WP_067653977.1">
    <property type="nucleotide sequence ID" value="NZ_KQ961040.1"/>
</dbReference>
<feature type="region of interest" description="Disordered" evidence="1">
    <location>
        <begin position="74"/>
        <end position="109"/>
    </location>
</feature>
<proteinExistence type="predicted"/>
<reference evidence="2 3" key="1">
    <citation type="submission" date="2015-11" db="EMBL/GenBank/DDBJ databases">
        <title>Draft genome sequence of Agrobacterium sp. R89-1.</title>
        <authorList>
            <person name="Zahradnik J."/>
            <person name="Kyslikova E."/>
            <person name="Palyzova A."/>
            <person name="Kyslik P."/>
        </authorList>
    </citation>
    <scope>NUCLEOTIDE SEQUENCE [LARGE SCALE GENOMIC DNA]</scope>
    <source>
        <strain evidence="2 3">R89-1</strain>
    </source>
</reference>
<keyword evidence="3" id="KW-1185">Reference proteome</keyword>